<reference evidence="10" key="2">
    <citation type="journal article" date="2022" name="Elife">
        <title>Obligate sexual reproduction of a homothallic fungus closely related to the Cryptococcus pathogenic species complex.</title>
        <authorList>
            <person name="Passer A.R."/>
            <person name="Clancey S.A."/>
            <person name="Shea T."/>
            <person name="David-Palma M."/>
            <person name="Averette A.F."/>
            <person name="Boekhout T."/>
            <person name="Porcel B.M."/>
            <person name="Nowrousian M."/>
            <person name="Cuomo C.A."/>
            <person name="Sun S."/>
            <person name="Heitman J."/>
            <person name="Coelho M.A."/>
        </authorList>
    </citation>
    <scope>NUCLEOTIDE SEQUENCE</scope>
    <source>
        <strain evidence="10">CBS 7841</strain>
    </source>
</reference>
<keyword evidence="3" id="KW-0808">Transferase</keyword>
<keyword evidence="11" id="KW-1185">Reference proteome</keyword>
<evidence type="ECO:0000256" key="5">
    <source>
        <dbReference type="ARBA" id="ARBA00022989"/>
    </source>
</evidence>
<evidence type="ECO:0000256" key="8">
    <source>
        <dbReference type="SAM" id="Phobius"/>
    </source>
</evidence>
<dbReference type="RefSeq" id="XP_066071422.1">
    <property type="nucleotide sequence ID" value="XM_066215325.1"/>
</dbReference>
<evidence type="ECO:0000259" key="9">
    <source>
        <dbReference type="Pfam" id="PF04577"/>
    </source>
</evidence>
<reference evidence="10" key="3">
    <citation type="submission" date="2024-01" db="EMBL/GenBank/DDBJ databases">
        <authorList>
            <person name="Coelho M.A."/>
            <person name="David-Palma M."/>
            <person name="Shea T."/>
            <person name="Sun S."/>
            <person name="Cuomo C.A."/>
            <person name="Heitman J."/>
        </authorList>
    </citation>
    <scope>NUCLEOTIDE SEQUENCE</scope>
    <source>
        <strain evidence="10">CBS 7841</strain>
    </source>
</reference>
<gene>
    <name evidence="10" type="ORF">L203_105964</name>
</gene>
<feature type="transmembrane region" description="Helical" evidence="8">
    <location>
        <begin position="110"/>
        <end position="133"/>
    </location>
</feature>
<evidence type="ECO:0000256" key="6">
    <source>
        <dbReference type="ARBA" id="ARBA00023136"/>
    </source>
</evidence>
<dbReference type="EMBL" id="CP143791">
    <property type="protein sequence ID" value="WVN90722.1"/>
    <property type="molecule type" value="Genomic_DNA"/>
</dbReference>
<feature type="domain" description="Glycosyltransferase 61 catalytic" evidence="9">
    <location>
        <begin position="244"/>
        <end position="486"/>
    </location>
</feature>
<dbReference type="InterPro" id="IPR007657">
    <property type="entry name" value="Glycosyltransferase_61"/>
</dbReference>
<organism evidence="10 11">
    <name type="scientific">Cryptococcus depauperatus CBS 7841</name>
    <dbReference type="NCBI Taxonomy" id="1295531"/>
    <lineage>
        <taxon>Eukaryota</taxon>
        <taxon>Fungi</taxon>
        <taxon>Dikarya</taxon>
        <taxon>Basidiomycota</taxon>
        <taxon>Agaricomycotina</taxon>
        <taxon>Tremellomycetes</taxon>
        <taxon>Tremellales</taxon>
        <taxon>Cryptococcaceae</taxon>
        <taxon>Cryptococcus</taxon>
    </lineage>
</organism>
<comment type="subcellular location">
    <subcellularLocation>
        <location evidence="1">Membrane</location>
        <topology evidence="1">Single-pass membrane protein</topology>
    </subcellularLocation>
</comment>
<dbReference type="PANTHER" id="PTHR20961">
    <property type="entry name" value="GLYCOSYLTRANSFERASE"/>
    <property type="match status" value="1"/>
</dbReference>
<dbReference type="KEGG" id="cdep:91090172"/>
<dbReference type="InterPro" id="IPR049625">
    <property type="entry name" value="Glyco_transf_61_cat"/>
</dbReference>
<evidence type="ECO:0000256" key="7">
    <source>
        <dbReference type="ARBA" id="ARBA00023180"/>
    </source>
</evidence>
<protein>
    <recommendedName>
        <fullName evidence="9">Glycosyltransferase 61 catalytic domain-containing protein</fullName>
    </recommendedName>
</protein>
<evidence type="ECO:0000313" key="10">
    <source>
        <dbReference type="EMBL" id="WVN90722.1"/>
    </source>
</evidence>
<dbReference type="GO" id="GO:0035269">
    <property type="term" value="P:protein O-linked glycosylation via mannose"/>
    <property type="evidence" value="ECO:0007669"/>
    <property type="project" value="TreeGrafter"/>
</dbReference>
<dbReference type="Pfam" id="PF04577">
    <property type="entry name" value="Glyco_transf_61"/>
    <property type="match status" value="1"/>
</dbReference>
<keyword evidence="7" id="KW-0325">Glycoprotein</keyword>
<evidence type="ECO:0000313" key="11">
    <source>
        <dbReference type="Proteomes" id="UP000094043"/>
    </source>
</evidence>
<name>A0AAJ8M4H7_9TREE</name>
<keyword evidence="2" id="KW-0328">Glycosyltransferase</keyword>
<evidence type="ECO:0000256" key="2">
    <source>
        <dbReference type="ARBA" id="ARBA00022676"/>
    </source>
</evidence>
<keyword evidence="6 8" id="KW-0472">Membrane</keyword>
<keyword evidence="4 8" id="KW-0812">Transmembrane</keyword>
<dbReference type="GO" id="GO:0005783">
    <property type="term" value="C:endoplasmic reticulum"/>
    <property type="evidence" value="ECO:0007669"/>
    <property type="project" value="TreeGrafter"/>
</dbReference>
<keyword evidence="5 8" id="KW-1133">Transmembrane helix</keyword>
<dbReference type="AlphaFoldDB" id="A0AAJ8M4H7"/>
<proteinExistence type="predicted"/>
<dbReference type="GO" id="GO:0097363">
    <property type="term" value="F:protein O-acetylglucosaminyltransferase activity"/>
    <property type="evidence" value="ECO:0007669"/>
    <property type="project" value="TreeGrafter"/>
</dbReference>
<evidence type="ECO:0000256" key="3">
    <source>
        <dbReference type="ARBA" id="ARBA00022679"/>
    </source>
</evidence>
<evidence type="ECO:0000256" key="4">
    <source>
        <dbReference type="ARBA" id="ARBA00022692"/>
    </source>
</evidence>
<dbReference type="GeneID" id="91090172"/>
<sequence length="565" mass="63500">MTKYKRALATWQSSLPDTMPNKTVHNTGSQLDSQARSARLCRDGLFQPRNAIHLTRIKLETWSLFIAPNLSVADDWVVEDRCCTITTLAEMDLEKSMVCLRTKSRVLSGLLLASLATIILMLLFIFTVSFGAAHSLTLKDPWSKWGGISPDPVVLQSRLLGGVPGYQIIENVWVNNGSIYLFAPDRYELPSKSRTVSGDTGWEVFTHPSKEMMEFARGARVLEGTTLFVNDGAKSDEWHYLSSYYHMIGEVYLGSIAAIASIPYKSSILTETTRFGVKVPSIPDRMVIPWEAATDWRDEEGLGELVLKGIFGENLLEPMHWKELSADGGRNNGWVFLQRAVIIDRWASHRHNALSDSLNKMAATVLSLPRPPFFFIPSRISLLSHLHIPIPPTRPGPVKIWNKVPKIVYVDRQGTNRRMTEDSHAGVAVVLGELEASGIAIVEHKKMERLDRAQQIEAVSTADILIGVHGEMLTHQLWMPDGGVVIELFPSGSYLPEHQIVADALHHEYVPVWHDVALSREEWESLPRQHGHHALYDGTEVTVDKVYFRLLLEEIISRMTEPSIH</sequence>
<accession>A0AAJ8M4H7</accession>
<evidence type="ECO:0000256" key="1">
    <source>
        <dbReference type="ARBA" id="ARBA00004167"/>
    </source>
</evidence>
<dbReference type="GO" id="GO:0016020">
    <property type="term" value="C:membrane"/>
    <property type="evidence" value="ECO:0007669"/>
    <property type="project" value="UniProtKB-SubCell"/>
</dbReference>
<dbReference type="PANTHER" id="PTHR20961:SF38">
    <property type="entry name" value="PROTEIN O-LINKED-MANNOSE BETA-1,4-N-ACETYLGLUCOSAMINYLTRANSFERASE 2"/>
    <property type="match status" value="1"/>
</dbReference>
<dbReference type="Proteomes" id="UP000094043">
    <property type="component" value="Chromosome 8"/>
</dbReference>
<reference evidence="10" key="1">
    <citation type="submission" date="2016-06" db="EMBL/GenBank/DDBJ databases">
        <authorList>
            <person name="Cuomo C."/>
            <person name="Litvintseva A."/>
            <person name="Heitman J."/>
            <person name="Chen Y."/>
            <person name="Sun S."/>
            <person name="Springer D."/>
            <person name="Dromer F."/>
            <person name="Young S."/>
            <person name="Zeng Q."/>
            <person name="Chapman S."/>
            <person name="Gujja S."/>
            <person name="Saif S."/>
            <person name="Birren B."/>
        </authorList>
    </citation>
    <scope>NUCLEOTIDE SEQUENCE</scope>
    <source>
        <strain evidence="10">CBS 7841</strain>
    </source>
</reference>